<evidence type="ECO:0000256" key="2">
    <source>
        <dbReference type="ARBA" id="ARBA00009415"/>
    </source>
</evidence>
<dbReference type="PANTHER" id="PTHR16011:SF0">
    <property type="entry name" value="INTRAFLAGELLAR TRANSPORT PROTEIN 57 HOMOLOG"/>
    <property type="match status" value="1"/>
</dbReference>
<dbReference type="GO" id="GO:0030992">
    <property type="term" value="C:intraciliary transport particle B"/>
    <property type="evidence" value="ECO:0007669"/>
    <property type="project" value="TreeGrafter"/>
</dbReference>
<keyword evidence="3" id="KW-0969">Cilium</keyword>
<organism evidence="7">
    <name type="scientific">Emiliania huxleyi</name>
    <name type="common">Coccolithophore</name>
    <name type="synonym">Pontosphaera huxleyi</name>
    <dbReference type="NCBI Taxonomy" id="2903"/>
    <lineage>
        <taxon>Eukaryota</taxon>
        <taxon>Haptista</taxon>
        <taxon>Haptophyta</taxon>
        <taxon>Prymnesiophyceae</taxon>
        <taxon>Isochrysidales</taxon>
        <taxon>Noelaerhabdaceae</taxon>
        <taxon>Emiliania</taxon>
    </lineage>
</organism>
<feature type="region of interest" description="Disordered" evidence="6">
    <location>
        <begin position="167"/>
        <end position="189"/>
    </location>
</feature>
<dbReference type="Pfam" id="PF10498">
    <property type="entry name" value="IFT57"/>
    <property type="match status" value="1"/>
</dbReference>
<evidence type="ECO:0000313" key="7">
    <source>
        <dbReference type="EMBL" id="CAE0576036.1"/>
    </source>
</evidence>
<dbReference type="GO" id="GO:0005929">
    <property type="term" value="C:cilium"/>
    <property type="evidence" value="ECO:0007669"/>
    <property type="project" value="UniProtKB-SubCell"/>
</dbReference>
<comment type="similarity">
    <text evidence="2">Belongs to the IFT57 family.</text>
</comment>
<dbReference type="GO" id="GO:0005815">
    <property type="term" value="C:microtubule organizing center"/>
    <property type="evidence" value="ECO:0007669"/>
    <property type="project" value="TreeGrafter"/>
</dbReference>
<evidence type="ECO:0000256" key="6">
    <source>
        <dbReference type="SAM" id="MobiDB-lite"/>
    </source>
</evidence>
<proteinExistence type="inferred from homology"/>
<keyword evidence="4" id="KW-0966">Cell projection</keyword>
<dbReference type="GO" id="GO:0042073">
    <property type="term" value="P:intraciliary transport"/>
    <property type="evidence" value="ECO:0007669"/>
    <property type="project" value="TreeGrafter"/>
</dbReference>
<dbReference type="PANTHER" id="PTHR16011">
    <property type="entry name" value="IFT57/HIPPI"/>
    <property type="match status" value="1"/>
</dbReference>
<evidence type="ECO:0008006" key="8">
    <source>
        <dbReference type="Google" id="ProtNLM"/>
    </source>
</evidence>
<evidence type="ECO:0000256" key="1">
    <source>
        <dbReference type="ARBA" id="ARBA00004138"/>
    </source>
</evidence>
<protein>
    <recommendedName>
        <fullName evidence="8">Intraflagellar transport protein 57</fullName>
    </recommendedName>
</protein>
<name>A0A7S3T8U1_EMIHU</name>
<dbReference type="AlphaFoldDB" id="A0A7S3T8U1"/>
<sequence length="403" mass="44794">MAEDAVVTALDGSAAFLMMDDILERLKMLDYELAFRGFTRLTHTYFAMPAPNPNEQFHYFMALCSWLMGLLGSAWQAPSQSDDPNLAAQSLHSQLQQVGAPLSFGGWQKLKQGHGEPCCVILQWLLQQIPIEFKPALHAEEAEYEDAAVAEDEADGAHDMADEVGDAENEEEEYYHGGGDEAGPSAGRQGKLTDNILEAQVEPEAWRVELERVAPQLKMQVLSDPKEWRNRLVNTKSHQAKLQALAPETAATLERLAEDLARTLQAIQNAEQKVNTQCADAVARYAERKDELRARMEEYNKNADTINALTSDLQSVSEDLAKVKAQMDTRGASMTDTKPLLKVKTALTQLRTETKQLEIRIGVLTSTLTSKKLKEASIPRNSEVSKRGADCEAFLDDDDMEQL</sequence>
<dbReference type="GO" id="GO:0005794">
    <property type="term" value="C:Golgi apparatus"/>
    <property type="evidence" value="ECO:0007669"/>
    <property type="project" value="TreeGrafter"/>
</dbReference>
<keyword evidence="5" id="KW-0175">Coiled coil</keyword>
<evidence type="ECO:0000256" key="4">
    <source>
        <dbReference type="ARBA" id="ARBA00023273"/>
    </source>
</evidence>
<evidence type="ECO:0000256" key="5">
    <source>
        <dbReference type="SAM" id="Coils"/>
    </source>
</evidence>
<dbReference type="GO" id="GO:1905515">
    <property type="term" value="P:non-motile cilium assembly"/>
    <property type="evidence" value="ECO:0007669"/>
    <property type="project" value="TreeGrafter"/>
</dbReference>
<accession>A0A7S3T8U1</accession>
<dbReference type="InterPro" id="IPR019530">
    <property type="entry name" value="Intra-flagellar_transport_57"/>
</dbReference>
<evidence type="ECO:0000256" key="3">
    <source>
        <dbReference type="ARBA" id="ARBA00023069"/>
    </source>
</evidence>
<comment type="subcellular location">
    <subcellularLocation>
        <location evidence="1">Cell projection</location>
        <location evidence="1">Cilium</location>
    </subcellularLocation>
</comment>
<reference evidence="7" key="1">
    <citation type="submission" date="2021-01" db="EMBL/GenBank/DDBJ databases">
        <authorList>
            <person name="Corre E."/>
            <person name="Pelletier E."/>
            <person name="Niang G."/>
            <person name="Scheremetjew M."/>
            <person name="Finn R."/>
            <person name="Kale V."/>
            <person name="Holt S."/>
            <person name="Cochrane G."/>
            <person name="Meng A."/>
            <person name="Brown T."/>
            <person name="Cohen L."/>
        </authorList>
    </citation>
    <scope>NUCLEOTIDE SEQUENCE</scope>
    <source>
        <strain evidence="7">379</strain>
    </source>
</reference>
<feature type="coiled-coil region" evidence="5">
    <location>
        <begin position="250"/>
        <end position="326"/>
    </location>
</feature>
<gene>
    <name evidence="7" type="ORF">EHUX00137_LOCUS33471</name>
</gene>
<dbReference type="EMBL" id="HBIR01042899">
    <property type="protein sequence ID" value="CAE0576036.1"/>
    <property type="molecule type" value="Transcribed_RNA"/>
</dbReference>